<dbReference type="InterPro" id="IPR036291">
    <property type="entry name" value="NAD(P)-bd_dom_sf"/>
</dbReference>
<evidence type="ECO:0000313" key="8">
    <source>
        <dbReference type="Proteomes" id="UP000036045"/>
    </source>
</evidence>
<dbReference type="Pfam" id="PF13602">
    <property type="entry name" value="ADH_zinc_N_2"/>
    <property type="match status" value="1"/>
</dbReference>
<dbReference type="GO" id="GO:0005737">
    <property type="term" value="C:cytoplasm"/>
    <property type="evidence" value="ECO:0007669"/>
    <property type="project" value="UniProtKB-SubCell"/>
</dbReference>
<organism evidence="7 8">
    <name type="scientific">Niallia circulans</name>
    <name type="common">Bacillus circulans</name>
    <dbReference type="NCBI Taxonomy" id="1397"/>
    <lineage>
        <taxon>Bacteria</taxon>
        <taxon>Bacillati</taxon>
        <taxon>Bacillota</taxon>
        <taxon>Bacilli</taxon>
        <taxon>Bacillales</taxon>
        <taxon>Bacillaceae</taxon>
        <taxon>Niallia</taxon>
    </lineage>
</organism>
<name>A0A0J1IJU5_NIACI</name>
<dbReference type="OrthoDB" id="9792162at2"/>
<evidence type="ECO:0000256" key="2">
    <source>
        <dbReference type="ARBA" id="ARBA00011881"/>
    </source>
</evidence>
<evidence type="ECO:0000259" key="6">
    <source>
        <dbReference type="SMART" id="SM00829"/>
    </source>
</evidence>
<dbReference type="SUPFAM" id="SSF51735">
    <property type="entry name" value="NAD(P)-binding Rossmann-fold domains"/>
    <property type="match status" value="1"/>
</dbReference>
<dbReference type="InterPro" id="IPR051603">
    <property type="entry name" value="Zinc-ADH_QOR/CCCR"/>
</dbReference>
<accession>A0A0J1IJU5</accession>
<dbReference type="InterPro" id="IPR011032">
    <property type="entry name" value="GroES-like_sf"/>
</dbReference>
<dbReference type="PATRIC" id="fig|1397.4.peg.5563"/>
<dbReference type="PANTHER" id="PTHR44154">
    <property type="entry name" value="QUINONE OXIDOREDUCTASE"/>
    <property type="match status" value="1"/>
</dbReference>
<dbReference type="SMART" id="SM00829">
    <property type="entry name" value="PKS_ER"/>
    <property type="match status" value="1"/>
</dbReference>
<dbReference type="PROSITE" id="PS01162">
    <property type="entry name" value="QOR_ZETA_CRYSTAL"/>
    <property type="match status" value="1"/>
</dbReference>
<keyword evidence="4" id="KW-0521">NADP</keyword>
<dbReference type="CDD" id="cd08272">
    <property type="entry name" value="MDR6"/>
    <property type="match status" value="1"/>
</dbReference>
<dbReference type="InterPro" id="IPR020843">
    <property type="entry name" value="ER"/>
</dbReference>
<evidence type="ECO:0000256" key="5">
    <source>
        <dbReference type="ARBA" id="ARBA00022884"/>
    </source>
</evidence>
<evidence type="ECO:0000313" key="7">
    <source>
        <dbReference type="EMBL" id="KLV26249.1"/>
    </source>
</evidence>
<dbReference type="GO" id="GO:0008270">
    <property type="term" value="F:zinc ion binding"/>
    <property type="evidence" value="ECO:0007669"/>
    <property type="project" value="InterPro"/>
</dbReference>
<dbReference type="Gene3D" id="3.40.50.720">
    <property type="entry name" value="NAD(P)-binding Rossmann-like Domain"/>
    <property type="match status" value="1"/>
</dbReference>
<dbReference type="GO" id="GO:0003723">
    <property type="term" value="F:RNA binding"/>
    <property type="evidence" value="ECO:0007669"/>
    <property type="project" value="UniProtKB-KW"/>
</dbReference>
<dbReference type="InterPro" id="IPR002364">
    <property type="entry name" value="Quin_OxRdtase/zeta-crystal_CS"/>
</dbReference>
<keyword evidence="8" id="KW-1185">Reference proteome</keyword>
<dbReference type="RefSeq" id="WP_047942183.1">
    <property type="nucleotide sequence ID" value="NZ_JBANBP010000043.1"/>
</dbReference>
<protein>
    <submittedName>
        <fullName evidence="7">Quinone oxidoreductase</fullName>
    </submittedName>
</protein>
<dbReference type="SUPFAM" id="SSF50129">
    <property type="entry name" value="GroES-like"/>
    <property type="match status" value="1"/>
</dbReference>
<evidence type="ECO:0000256" key="1">
    <source>
        <dbReference type="ARBA" id="ARBA00004496"/>
    </source>
</evidence>
<dbReference type="GO" id="GO:0016491">
    <property type="term" value="F:oxidoreductase activity"/>
    <property type="evidence" value="ECO:0007669"/>
    <property type="project" value="InterPro"/>
</dbReference>
<keyword evidence="3" id="KW-0963">Cytoplasm</keyword>
<dbReference type="Gene3D" id="3.90.180.10">
    <property type="entry name" value="Medium-chain alcohol dehydrogenases, catalytic domain"/>
    <property type="match status" value="1"/>
</dbReference>
<dbReference type="AlphaFoldDB" id="A0A0J1IJU5"/>
<dbReference type="Pfam" id="PF08240">
    <property type="entry name" value="ADH_N"/>
    <property type="match status" value="1"/>
</dbReference>
<dbReference type="InterPro" id="IPR013154">
    <property type="entry name" value="ADH-like_N"/>
</dbReference>
<sequence length="331" mass="35895">MKAMIIEAFGESTVFKLKEIETLDLLPHQVRIKVKATSVNPIDIKVRSGAVPGVSPSFPAILHGDVAGVIEEVGEAVQSFQIGDEVYGCAGGFKGLQGALAEYMIADYRLLAHKPRNITMEEAAAIPLVGITAWESLFTKGGLKKGDNILIHGGAGGVGHIAIQLAKWAGAIVSTTVSTIEKQVIVKKIGADHIINYRDVSVKEYIDKYTDGKGYPLIFDTVGGRNLDQSFEAAALNGSVLTIAARSTHDLTPLHSKGLSLHVTFMLLKMLNEDSRIEHGDILRNITKIVEENKLKPLLDKKTFSFEEISKAHEYLESGKAVGKVVLVNKW</sequence>
<reference evidence="7 8" key="1">
    <citation type="submission" date="2015-05" db="EMBL/GenBank/DDBJ databases">
        <title>Whole genome sequence and identification of bacterial endophytes from Costus igneus.</title>
        <authorList>
            <person name="Lee Y.P."/>
            <person name="Gan H.M."/>
            <person name="Eng W."/>
            <person name="Wheatley M.S."/>
            <person name="Caraballo A."/>
            <person name="Polter S."/>
            <person name="Savka M.A."/>
            <person name="Hudson A.O."/>
        </authorList>
    </citation>
    <scope>NUCLEOTIDE SEQUENCE [LARGE SCALE GENOMIC DNA]</scope>
    <source>
        <strain evidence="7 8">RIT379</strain>
    </source>
</reference>
<comment type="subcellular location">
    <subcellularLocation>
        <location evidence="1">Cytoplasm</location>
    </subcellularLocation>
</comment>
<feature type="domain" description="Enoyl reductase (ER)" evidence="6">
    <location>
        <begin position="10"/>
        <end position="327"/>
    </location>
</feature>
<evidence type="ECO:0000256" key="4">
    <source>
        <dbReference type="ARBA" id="ARBA00022857"/>
    </source>
</evidence>
<dbReference type="PANTHER" id="PTHR44154:SF1">
    <property type="entry name" value="QUINONE OXIDOREDUCTASE"/>
    <property type="match status" value="1"/>
</dbReference>
<evidence type="ECO:0000256" key="3">
    <source>
        <dbReference type="ARBA" id="ARBA00022490"/>
    </source>
</evidence>
<comment type="subunit">
    <text evidence="2">Homotetramer.</text>
</comment>
<keyword evidence="5" id="KW-0694">RNA-binding</keyword>
<dbReference type="EMBL" id="LDPH01000009">
    <property type="protein sequence ID" value="KLV26249.1"/>
    <property type="molecule type" value="Genomic_DNA"/>
</dbReference>
<proteinExistence type="predicted"/>
<comment type="caution">
    <text evidence="7">The sequence shown here is derived from an EMBL/GenBank/DDBJ whole genome shotgun (WGS) entry which is preliminary data.</text>
</comment>
<gene>
    <name evidence="7" type="ORF">ABW02_11200</name>
</gene>
<dbReference type="Proteomes" id="UP000036045">
    <property type="component" value="Unassembled WGS sequence"/>
</dbReference>